<proteinExistence type="predicted"/>
<sequence>MFPTLRVLQLLLRRAVAREEGREEEPELEPEPQQQPQAGIVSWAKRSKLGKRFRKAGYIPQLILDASGVGERREQPQRREAQGLNNKNNVRLSILYWT</sequence>
<evidence type="ECO:0000256" key="2">
    <source>
        <dbReference type="SAM" id="SignalP"/>
    </source>
</evidence>
<dbReference type="AlphaFoldDB" id="A0A9D4AP97"/>
<evidence type="ECO:0000313" key="4">
    <source>
        <dbReference type="Proteomes" id="UP000827986"/>
    </source>
</evidence>
<feature type="signal peptide" evidence="2">
    <location>
        <begin position="1"/>
        <end position="17"/>
    </location>
</feature>
<name>A0A9D4AP97_9SAUR</name>
<dbReference type="Proteomes" id="UP000827986">
    <property type="component" value="Unassembled WGS sequence"/>
</dbReference>
<reference evidence="3" key="1">
    <citation type="submission" date="2021-09" db="EMBL/GenBank/DDBJ databases">
        <title>The genome of Mauremys mutica provides insights into the evolution of semi-aquatic lifestyle.</title>
        <authorList>
            <person name="Gong S."/>
            <person name="Gao Y."/>
        </authorList>
    </citation>
    <scope>NUCLEOTIDE SEQUENCE</scope>
    <source>
        <strain evidence="3">MM-2020</strain>
        <tissue evidence="3">Muscle</tissue>
    </source>
</reference>
<protein>
    <submittedName>
        <fullName evidence="3">Uncharacterized protein</fullName>
    </submittedName>
</protein>
<feature type="chain" id="PRO_5039370077" evidence="2">
    <location>
        <begin position="18"/>
        <end position="98"/>
    </location>
</feature>
<organism evidence="3 4">
    <name type="scientific">Mauremys mutica</name>
    <name type="common">yellowpond turtle</name>
    <dbReference type="NCBI Taxonomy" id="74926"/>
    <lineage>
        <taxon>Eukaryota</taxon>
        <taxon>Metazoa</taxon>
        <taxon>Chordata</taxon>
        <taxon>Craniata</taxon>
        <taxon>Vertebrata</taxon>
        <taxon>Euteleostomi</taxon>
        <taxon>Archelosauria</taxon>
        <taxon>Testudinata</taxon>
        <taxon>Testudines</taxon>
        <taxon>Cryptodira</taxon>
        <taxon>Durocryptodira</taxon>
        <taxon>Testudinoidea</taxon>
        <taxon>Geoemydidae</taxon>
        <taxon>Geoemydinae</taxon>
        <taxon>Mauremys</taxon>
    </lineage>
</organism>
<keyword evidence="2" id="KW-0732">Signal</keyword>
<dbReference type="EMBL" id="JAHDVG010000484">
    <property type="protein sequence ID" value="KAH1170502.1"/>
    <property type="molecule type" value="Genomic_DNA"/>
</dbReference>
<accession>A0A9D4AP97</accession>
<evidence type="ECO:0000313" key="3">
    <source>
        <dbReference type="EMBL" id="KAH1170502.1"/>
    </source>
</evidence>
<keyword evidence="4" id="KW-1185">Reference proteome</keyword>
<feature type="region of interest" description="Disordered" evidence="1">
    <location>
        <begin position="18"/>
        <end position="41"/>
    </location>
</feature>
<comment type="caution">
    <text evidence="3">The sequence shown here is derived from an EMBL/GenBank/DDBJ whole genome shotgun (WGS) entry which is preliminary data.</text>
</comment>
<evidence type="ECO:0000256" key="1">
    <source>
        <dbReference type="SAM" id="MobiDB-lite"/>
    </source>
</evidence>
<gene>
    <name evidence="3" type="ORF">KIL84_001487</name>
</gene>